<dbReference type="Proteomes" id="UP000565521">
    <property type="component" value="Unassembled WGS sequence"/>
</dbReference>
<proteinExistence type="predicted"/>
<evidence type="ECO:0000313" key="2">
    <source>
        <dbReference type="Proteomes" id="UP000565521"/>
    </source>
</evidence>
<dbReference type="EMBL" id="JABKAU010000054">
    <property type="protein sequence ID" value="NVO33220.1"/>
    <property type="molecule type" value="Genomic_DNA"/>
</dbReference>
<accession>A0A7Y7PSH3</accession>
<organism evidence="1 2">
    <name type="scientific">Hymenobacter lapidiphilus</name>
    <dbReference type="NCBI Taxonomy" id="2608003"/>
    <lineage>
        <taxon>Bacteria</taxon>
        <taxon>Pseudomonadati</taxon>
        <taxon>Bacteroidota</taxon>
        <taxon>Cytophagia</taxon>
        <taxon>Cytophagales</taxon>
        <taxon>Hymenobacteraceae</taxon>
        <taxon>Hymenobacter</taxon>
    </lineage>
</organism>
<gene>
    <name evidence="1" type="ORF">HW554_18595</name>
</gene>
<dbReference type="AlphaFoldDB" id="A0A7Y7PSH3"/>
<sequence>MPDTPQDLARRRLAAIEALQEQIRTLVGPNLERELLEGLLSRLQQVMNEPALLASLLDEFTQAVHLPVLSFVGQALLELPSLTLAYFAGLGGATDYAALRAPLRDYLQTVFGLDAAGTPLPGGLLYTYAGDQRIKRALLSYGYRALTSGTGLVEYRAGLTQLITGGADSGGLYTRLHERAYDLFNESDRVLQGMVAEQAGFTAFLYLGGLIKTSRPFCRARNGRVWLRNEIAAWKRLEFSGKPDPYEPMVQLGGYSCRHALNALPNDIAMQLRPELREGPDGRLTLTPA</sequence>
<comment type="caution">
    <text evidence="1">The sequence shown here is derived from an EMBL/GenBank/DDBJ whole genome shotgun (WGS) entry which is preliminary data.</text>
</comment>
<reference evidence="1 2" key="1">
    <citation type="submission" date="2020-05" db="EMBL/GenBank/DDBJ databases">
        <title>Hymenobacter terrestris sp. nov. and Hymenobacter lapidiphilus sp. nov., isolated from regoliths in Antarctica.</title>
        <authorList>
            <person name="Sedlacek I."/>
            <person name="Pantucek R."/>
            <person name="Zeman M."/>
            <person name="Holochova P."/>
            <person name="Kralova S."/>
            <person name="Stankova E."/>
            <person name="Sedo O."/>
            <person name="Micenkova L."/>
            <person name="Svec P."/>
            <person name="Gupta V."/>
            <person name="Sood U."/>
            <person name="Korpole U.S."/>
            <person name="Lal R."/>
        </authorList>
    </citation>
    <scope>NUCLEOTIDE SEQUENCE [LARGE SCALE GENOMIC DNA]</scope>
    <source>
        <strain evidence="1 2">P5342</strain>
    </source>
</reference>
<dbReference type="RefSeq" id="WP_176910053.1">
    <property type="nucleotide sequence ID" value="NZ_JABKAU010000054.1"/>
</dbReference>
<keyword evidence="2" id="KW-1185">Reference proteome</keyword>
<evidence type="ECO:0000313" key="1">
    <source>
        <dbReference type="EMBL" id="NVO33220.1"/>
    </source>
</evidence>
<name>A0A7Y7PSH3_9BACT</name>
<protein>
    <submittedName>
        <fullName evidence="1">Uncharacterized protein</fullName>
    </submittedName>
</protein>